<dbReference type="Proteomes" id="UP000000784">
    <property type="component" value="Chromosome"/>
</dbReference>
<dbReference type="InterPro" id="IPR008816">
    <property type="entry name" value="Gly_zipper_2TM_dom"/>
</dbReference>
<feature type="transmembrane region" description="Helical" evidence="1">
    <location>
        <begin position="106"/>
        <end position="132"/>
    </location>
</feature>
<accession>A9BN64</accession>
<reference evidence="3 4" key="1">
    <citation type="journal article" date="2004" name="Appl. Environ. Microbiol.">
        <title>Mineralization of individual congeners of linear alkylbenzenesulfonate by defined pairs of heterotrophic bacteria.</title>
        <authorList>
            <person name="Schleheck D."/>
            <person name="Knepper T.P."/>
            <person name="Fischer K."/>
            <person name="Cook A.M."/>
        </authorList>
    </citation>
    <scope>NUCLEOTIDE SEQUENCE [LARGE SCALE GENOMIC DNA]</scope>
    <source>
        <strain evidence="4">DSM 14801 / SPH-1</strain>
    </source>
</reference>
<dbReference type="STRING" id="398578.Daci_5130"/>
<evidence type="ECO:0000259" key="2">
    <source>
        <dbReference type="Pfam" id="PF05433"/>
    </source>
</evidence>
<name>A9BN64_DELAS</name>
<proteinExistence type="predicted"/>
<dbReference type="AlphaFoldDB" id="A9BN64"/>
<dbReference type="eggNOG" id="ENOG503367H">
    <property type="taxonomic scope" value="Bacteria"/>
</dbReference>
<evidence type="ECO:0000313" key="4">
    <source>
        <dbReference type="Proteomes" id="UP000000784"/>
    </source>
</evidence>
<dbReference type="EMBL" id="CP000884">
    <property type="protein sequence ID" value="ABX37759.1"/>
    <property type="molecule type" value="Genomic_DNA"/>
</dbReference>
<keyword evidence="1" id="KW-1133">Transmembrane helix</keyword>
<feature type="transmembrane region" description="Helical" evidence="1">
    <location>
        <begin position="75"/>
        <end position="94"/>
    </location>
</feature>
<dbReference type="HOGENOM" id="CLU_1765031_0_0_4"/>
<dbReference type="GO" id="GO:0019867">
    <property type="term" value="C:outer membrane"/>
    <property type="evidence" value="ECO:0007669"/>
    <property type="project" value="InterPro"/>
</dbReference>
<keyword evidence="1" id="KW-0472">Membrane</keyword>
<feature type="domain" description="Glycine zipper 2TM" evidence="2">
    <location>
        <begin position="99"/>
        <end position="137"/>
    </location>
</feature>
<sequence length="147" mass="15293">MLEIKLILLHNLIKLYEKLMSASAFCRQSASMPSAMPARPHHHRQDTRKQAMNKTLRTFAHKSERQSGSTMGRTLAIAALLTGALAMGGCAHRPNNAQLGTGVGAVAGGVLGSALFGTTLGTVGGAAAGALVGNQMGSNSDRAGRRR</sequence>
<dbReference type="KEGG" id="dac:Daci_5130"/>
<organism evidence="3 4">
    <name type="scientific">Delftia acidovorans (strain DSM 14801 / SPH-1)</name>
    <dbReference type="NCBI Taxonomy" id="398578"/>
    <lineage>
        <taxon>Bacteria</taxon>
        <taxon>Pseudomonadati</taxon>
        <taxon>Pseudomonadota</taxon>
        <taxon>Betaproteobacteria</taxon>
        <taxon>Burkholderiales</taxon>
        <taxon>Comamonadaceae</taxon>
        <taxon>Delftia</taxon>
    </lineage>
</organism>
<evidence type="ECO:0000256" key="1">
    <source>
        <dbReference type="SAM" id="Phobius"/>
    </source>
</evidence>
<protein>
    <submittedName>
        <fullName evidence="3">17 kDa surface antigen</fullName>
    </submittedName>
</protein>
<reference evidence="4" key="2">
    <citation type="submission" date="2007-11" db="EMBL/GenBank/DDBJ databases">
        <title>Complete sequence of Delftia acidovorans DSM 14801 / SPH-1.</title>
        <authorList>
            <person name="Copeland A."/>
            <person name="Lucas S."/>
            <person name="Lapidus A."/>
            <person name="Barry K."/>
            <person name="Glavina del Rio T."/>
            <person name="Dalin E."/>
            <person name="Tice H."/>
            <person name="Pitluck S."/>
            <person name="Lowry S."/>
            <person name="Clum A."/>
            <person name="Schmutz J."/>
            <person name="Larimer F."/>
            <person name="Land M."/>
            <person name="Hauser L."/>
            <person name="Kyrpides N."/>
            <person name="Kim E."/>
            <person name="Schleheck D."/>
            <person name="Richardson P."/>
        </authorList>
    </citation>
    <scope>NUCLEOTIDE SEQUENCE [LARGE SCALE GENOMIC DNA]</scope>
    <source>
        <strain evidence="4">DSM 14801 / SPH-1</strain>
    </source>
</reference>
<dbReference type="Pfam" id="PF05433">
    <property type="entry name" value="Rick_17kDa_Anti"/>
    <property type="match status" value="1"/>
</dbReference>
<keyword evidence="1" id="KW-0812">Transmembrane</keyword>
<gene>
    <name evidence="3" type="ordered locus">Daci_5130</name>
</gene>
<evidence type="ECO:0000313" key="3">
    <source>
        <dbReference type="EMBL" id="ABX37759.1"/>
    </source>
</evidence>
<keyword evidence="4" id="KW-1185">Reference proteome</keyword>